<evidence type="ECO:0000313" key="2">
    <source>
        <dbReference type="Proteomes" id="UP000054016"/>
    </source>
</evidence>
<comment type="caution">
    <text evidence="1">The sequence shown here is derived from an EMBL/GenBank/DDBJ whole genome shotgun (WGS) entry which is preliminary data.</text>
</comment>
<accession>A0A0M0BUN7</accession>
<sequence>MTEKILSKPFRFKATPLNVGLQILLAEKVQYCEELKRLAKIFLISREPCCIEPPEKSNYNLRIIEGKKRILQVMKGQHGVVQREACILSTLNRWLQIVYDSYEEYNKALARKVKYNVIIEAHKPKNEIKFPENVLNLLKQPNFRLWFSTTPLVCNCGVFDEQEATINFFPSKSLTESPIILTRHPSIIRMCADHFKIVLQSAQEYTLDNKNW</sequence>
<name>A0A0M0BUN7_9ARCH</name>
<proteinExistence type="predicted"/>
<dbReference type="Proteomes" id="UP000054016">
    <property type="component" value="Unassembled WGS sequence"/>
</dbReference>
<reference evidence="2" key="1">
    <citation type="submission" date="2015-06" db="EMBL/GenBank/DDBJ databases">
        <title>New insights into the roles of widespread benthic archaea in carbon and nitrogen cycling.</title>
        <authorList>
            <person name="Lazar C.S."/>
            <person name="Baker B.J."/>
            <person name="Seitz K.W."/>
            <person name="Hyde A.S."/>
            <person name="Dick G.J."/>
            <person name="Hinrichs K.-U."/>
            <person name="Teske A.P."/>
        </authorList>
    </citation>
    <scope>NUCLEOTIDE SEQUENCE [LARGE SCALE GENOMIC DNA]</scope>
</reference>
<evidence type="ECO:0000313" key="1">
    <source>
        <dbReference type="EMBL" id="KON32055.1"/>
    </source>
</evidence>
<dbReference type="EMBL" id="LFWV01000013">
    <property type="protein sequence ID" value="KON32055.1"/>
    <property type="molecule type" value="Genomic_DNA"/>
</dbReference>
<gene>
    <name evidence="1" type="ORF">AC478_01395</name>
</gene>
<protein>
    <submittedName>
        <fullName evidence="1">Uncharacterized protein</fullName>
    </submittedName>
</protein>
<organism evidence="1 2">
    <name type="scientific">miscellaneous Crenarchaeota group-1 archaeon SG8-32-3</name>
    <dbReference type="NCBI Taxonomy" id="1685125"/>
    <lineage>
        <taxon>Archaea</taxon>
        <taxon>Candidatus Bathyarchaeota</taxon>
        <taxon>MCG-1</taxon>
    </lineage>
</organism>
<dbReference type="AlphaFoldDB" id="A0A0M0BUN7"/>